<dbReference type="CDD" id="cd01285">
    <property type="entry name" value="nucleoside_deaminase"/>
    <property type="match status" value="1"/>
</dbReference>
<accession>A0A6N9TEZ3</accession>
<dbReference type="PROSITE" id="PS00903">
    <property type="entry name" value="CYT_DCMP_DEAMINASES_1"/>
    <property type="match status" value="1"/>
</dbReference>
<feature type="binding site" evidence="8">
    <location>
        <position position="99"/>
    </location>
    <ligand>
        <name>Zn(2+)</name>
        <dbReference type="ChEBI" id="CHEBI:29105"/>
        <note>catalytic</note>
    </ligand>
</feature>
<feature type="binding site" evidence="8">
    <location>
        <position position="66"/>
    </location>
    <ligand>
        <name>Zn(2+)</name>
        <dbReference type="ChEBI" id="CHEBI:29105"/>
        <note>catalytic</note>
    </ligand>
</feature>
<evidence type="ECO:0000256" key="8">
    <source>
        <dbReference type="HAMAP-Rule" id="MF_00972"/>
    </source>
</evidence>
<feature type="binding site" evidence="8">
    <location>
        <position position="96"/>
    </location>
    <ligand>
        <name>Zn(2+)</name>
        <dbReference type="ChEBI" id="CHEBI:29105"/>
        <note>catalytic</note>
    </ligand>
</feature>
<comment type="catalytic activity">
    <reaction evidence="7 8">
        <text>adenosine(34) in tRNA + H2O + H(+) = inosine(34) in tRNA + NH4(+)</text>
        <dbReference type="Rhea" id="RHEA:43168"/>
        <dbReference type="Rhea" id="RHEA-COMP:10373"/>
        <dbReference type="Rhea" id="RHEA-COMP:10374"/>
        <dbReference type="ChEBI" id="CHEBI:15377"/>
        <dbReference type="ChEBI" id="CHEBI:15378"/>
        <dbReference type="ChEBI" id="CHEBI:28938"/>
        <dbReference type="ChEBI" id="CHEBI:74411"/>
        <dbReference type="ChEBI" id="CHEBI:82852"/>
        <dbReference type="EC" id="3.5.4.33"/>
    </reaction>
</comment>
<dbReference type="Proteomes" id="UP000471381">
    <property type="component" value="Unassembled WGS sequence"/>
</dbReference>
<evidence type="ECO:0000256" key="6">
    <source>
        <dbReference type="ARBA" id="ARBA00022833"/>
    </source>
</evidence>
<evidence type="ECO:0000256" key="4">
    <source>
        <dbReference type="ARBA" id="ARBA00022723"/>
    </source>
</evidence>
<dbReference type="InterPro" id="IPR016192">
    <property type="entry name" value="APOBEC/CMP_deaminase_Zn-bd"/>
</dbReference>
<dbReference type="SUPFAM" id="SSF53927">
    <property type="entry name" value="Cytidine deaminase-like"/>
    <property type="match status" value="1"/>
</dbReference>
<sequence length="185" mass="20311">MTPDNTISSHSEANEQDIEWMKHALRLADKAEAIGEVPVGACVVANGEVIGEGWNTPIQDHNPTAHAEVHAVTQAAKHVQNYRLIDATLYVTLEPCSMCAGMLVHARVKRVVFGAWDAKTGAAGSVMNLLQHPVLNHQSEIESGVLADECANKISAFFKRRREEIKAAKKAKRSQQNEELQPKQL</sequence>
<comment type="function">
    <text evidence="8">Catalyzes the deamination of adenosine to inosine at the wobble position 34 of tRNA(Arg2).</text>
</comment>
<protein>
    <recommendedName>
        <fullName evidence="8">tRNA-specific adenosine deaminase</fullName>
        <ecNumber evidence="8">3.5.4.33</ecNumber>
    </recommendedName>
</protein>
<gene>
    <name evidence="8 10" type="primary">tadA</name>
    <name evidence="10" type="ORF">GTQ48_03690</name>
</gene>
<keyword evidence="6 8" id="KW-0862">Zinc</keyword>
<dbReference type="GO" id="GO:0002100">
    <property type="term" value="P:tRNA wobble adenosine to inosine editing"/>
    <property type="evidence" value="ECO:0007669"/>
    <property type="project" value="UniProtKB-UniRule"/>
</dbReference>
<evidence type="ECO:0000256" key="7">
    <source>
        <dbReference type="ARBA" id="ARBA00048045"/>
    </source>
</evidence>
<comment type="similarity">
    <text evidence="1">Belongs to the cytidine and deoxycytidylate deaminase family. ADAT2 subfamily.</text>
</comment>
<dbReference type="InterPro" id="IPR016193">
    <property type="entry name" value="Cytidine_deaminase-like"/>
</dbReference>
<evidence type="ECO:0000256" key="2">
    <source>
        <dbReference type="ARBA" id="ARBA00011738"/>
    </source>
</evidence>
<comment type="cofactor">
    <cofactor evidence="8">
        <name>Zn(2+)</name>
        <dbReference type="ChEBI" id="CHEBI:29105"/>
    </cofactor>
    <text evidence="8">Binds 1 zinc ion per subunit.</text>
</comment>
<dbReference type="EMBL" id="JAAAWO010000002">
    <property type="protein sequence ID" value="NDW14635.1"/>
    <property type="molecule type" value="Genomic_DNA"/>
</dbReference>
<reference evidence="10 11" key="1">
    <citation type="submission" date="2020-01" db="EMBL/GenBank/DDBJ databases">
        <title>Genomes of bacteria type strains.</title>
        <authorList>
            <person name="Chen J."/>
            <person name="Zhu S."/>
            <person name="Yang J."/>
        </authorList>
    </citation>
    <scope>NUCLEOTIDE SEQUENCE [LARGE SCALE GENOMIC DNA]</scope>
    <source>
        <strain evidence="10 11">LMG 24078</strain>
    </source>
</reference>
<organism evidence="10 11">
    <name type="scientific">Alteromonas genovensis</name>
    <dbReference type="NCBI Taxonomy" id="471225"/>
    <lineage>
        <taxon>Bacteria</taxon>
        <taxon>Pseudomonadati</taxon>
        <taxon>Pseudomonadota</taxon>
        <taxon>Gammaproteobacteria</taxon>
        <taxon>Alteromonadales</taxon>
        <taxon>Alteromonadaceae</taxon>
        <taxon>Alteromonas/Salinimonas group</taxon>
        <taxon>Alteromonas</taxon>
    </lineage>
</organism>
<dbReference type="PROSITE" id="PS51747">
    <property type="entry name" value="CYT_DCMP_DEAMINASES_2"/>
    <property type="match status" value="1"/>
</dbReference>
<comment type="caution">
    <text evidence="10">The sequence shown here is derived from an EMBL/GenBank/DDBJ whole genome shotgun (WGS) entry which is preliminary data.</text>
</comment>
<evidence type="ECO:0000313" key="11">
    <source>
        <dbReference type="Proteomes" id="UP000471381"/>
    </source>
</evidence>
<dbReference type="EC" id="3.5.4.33" evidence="8"/>
<dbReference type="GO" id="GO:0008270">
    <property type="term" value="F:zinc ion binding"/>
    <property type="evidence" value="ECO:0007669"/>
    <property type="project" value="UniProtKB-UniRule"/>
</dbReference>
<evidence type="ECO:0000313" key="10">
    <source>
        <dbReference type="EMBL" id="NDW14635.1"/>
    </source>
</evidence>
<name>A0A6N9TEZ3_9ALTE</name>
<evidence type="ECO:0000259" key="9">
    <source>
        <dbReference type="PROSITE" id="PS51747"/>
    </source>
</evidence>
<comment type="subunit">
    <text evidence="2 8">Homodimer.</text>
</comment>
<dbReference type="Gene3D" id="3.40.140.10">
    <property type="entry name" value="Cytidine Deaminase, domain 2"/>
    <property type="match status" value="1"/>
</dbReference>
<feature type="domain" description="CMP/dCMP-type deaminase" evidence="9">
    <location>
        <begin position="15"/>
        <end position="126"/>
    </location>
</feature>
<dbReference type="GO" id="GO:0052717">
    <property type="term" value="F:tRNA-specific adenosine-34 deaminase activity"/>
    <property type="evidence" value="ECO:0007669"/>
    <property type="project" value="UniProtKB-UniRule"/>
</dbReference>
<dbReference type="FunFam" id="3.40.140.10:FF:000005">
    <property type="entry name" value="tRNA-specific adenosine deaminase"/>
    <property type="match status" value="1"/>
</dbReference>
<dbReference type="HAMAP" id="MF_00972">
    <property type="entry name" value="tRNA_aden_deaminase"/>
    <property type="match status" value="1"/>
</dbReference>
<keyword evidence="11" id="KW-1185">Reference proteome</keyword>
<dbReference type="PANTHER" id="PTHR11079:SF202">
    <property type="entry name" value="TRNA-SPECIFIC ADENOSINE DEAMINASE"/>
    <property type="match status" value="1"/>
</dbReference>
<keyword evidence="4 8" id="KW-0479">Metal-binding</keyword>
<feature type="active site" description="Proton donor" evidence="8">
    <location>
        <position position="68"/>
    </location>
</feature>
<dbReference type="NCBIfam" id="NF008113">
    <property type="entry name" value="PRK10860.1"/>
    <property type="match status" value="1"/>
</dbReference>
<dbReference type="RefSeq" id="WP_163105224.1">
    <property type="nucleotide sequence ID" value="NZ_JAAAWO010000002.1"/>
</dbReference>
<dbReference type="PANTHER" id="PTHR11079">
    <property type="entry name" value="CYTOSINE DEAMINASE FAMILY MEMBER"/>
    <property type="match status" value="1"/>
</dbReference>
<evidence type="ECO:0000256" key="1">
    <source>
        <dbReference type="ARBA" id="ARBA00010669"/>
    </source>
</evidence>
<evidence type="ECO:0000256" key="5">
    <source>
        <dbReference type="ARBA" id="ARBA00022801"/>
    </source>
</evidence>
<keyword evidence="5 8" id="KW-0378">Hydrolase</keyword>
<keyword evidence="3 8" id="KW-0819">tRNA processing</keyword>
<dbReference type="AlphaFoldDB" id="A0A6N9TEZ3"/>
<dbReference type="InterPro" id="IPR028883">
    <property type="entry name" value="tRNA_aden_deaminase"/>
</dbReference>
<dbReference type="InterPro" id="IPR002125">
    <property type="entry name" value="CMP_dCMP_dom"/>
</dbReference>
<proteinExistence type="inferred from homology"/>
<evidence type="ECO:0000256" key="3">
    <source>
        <dbReference type="ARBA" id="ARBA00022694"/>
    </source>
</evidence>
<dbReference type="Pfam" id="PF00383">
    <property type="entry name" value="dCMP_cyt_deam_1"/>
    <property type="match status" value="1"/>
</dbReference>